<proteinExistence type="predicted"/>
<sequence>MLMMLVLPAGANAFINQITKLNSDTNRQLAFCGKSYDLTGVTSCSASTITNLLAQLRTDYGTFGIQYDPLTGQYNANVGNGYDPYFCDCPAPYILTPNSLVVSCTNHVTGHINGQPNITGVMVKIEGGCSQRPPTPPPPSDAGTPSCTMATWRHSGIVVSNYTSPTYLGQVSMPGLTTSSHTNQFADCAAARSFTDAWITANYSQIVQIATQDATSAGACPAGTVTQVADKNTILDQCIPSPGSNPTGDLRFRVWNYPVPVMCCI</sequence>
<dbReference type="EMBL" id="JPMI01000109">
    <property type="protein sequence ID" value="KFA92176.1"/>
    <property type="molecule type" value="Genomic_DNA"/>
</dbReference>
<accession>A0A084SUP1</accession>
<protein>
    <submittedName>
        <fullName evidence="1">Uncharacterized protein</fullName>
    </submittedName>
</protein>
<gene>
    <name evidence="1" type="ORF">Q664_17975</name>
</gene>
<evidence type="ECO:0000313" key="2">
    <source>
        <dbReference type="Proteomes" id="UP000028547"/>
    </source>
</evidence>
<comment type="caution">
    <text evidence="1">The sequence shown here is derived from an EMBL/GenBank/DDBJ whole genome shotgun (WGS) entry which is preliminary data.</text>
</comment>
<name>A0A084SUP1_9BACT</name>
<evidence type="ECO:0000313" key="1">
    <source>
        <dbReference type="EMBL" id="KFA92176.1"/>
    </source>
</evidence>
<dbReference type="AlphaFoldDB" id="A0A084SUP1"/>
<dbReference type="Proteomes" id="UP000028547">
    <property type="component" value="Unassembled WGS sequence"/>
</dbReference>
<organism evidence="1 2">
    <name type="scientific">Archangium violaceum Cb vi76</name>
    <dbReference type="NCBI Taxonomy" id="1406225"/>
    <lineage>
        <taxon>Bacteria</taxon>
        <taxon>Pseudomonadati</taxon>
        <taxon>Myxococcota</taxon>
        <taxon>Myxococcia</taxon>
        <taxon>Myxococcales</taxon>
        <taxon>Cystobacterineae</taxon>
        <taxon>Archangiaceae</taxon>
        <taxon>Archangium</taxon>
    </lineage>
</organism>
<reference evidence="1 2" key="1">
    <citation type="submission" date="2014-07" db="EMBL/GenBank/DDBJ databases">
        <title>Draft Genome Sequence of Gephyronic Acid Producer, Cystobacter violaceus Strain Cb vi76.</title>
        <authorList>
            <person name="Stevens D.C."/>
            <person name="Young J."/>
            <person name="Carmichael R."/>
            <person name="Tan J."/>
            <person name="Taylor R.E."/>
        </authorList>
    </citation>
    <scope>NUCLEOTIDE SEQUENCE [LARGE SCALE GENOMIC DNA]</scope>
    <source>
        <strain evidence="1 2">Cb vi76</strain>
    </source>
</reference>